<evidence type="ECO:0000256" key="1">
    <source>
        <dbReference type="SAM" id="Coils"/>
    </source>
</evidence>
<dbReference type="GO" id="GO:0090220">
    <property type="term" value="P:chromosome localization to nuclear envelope involved in homologous chromosome segregation"/>
    <property type="evidence" value="ECO:0007669"/>
    <property type="project" value="TreeGrafter"/>
</dbReference>
<keyword evidence="5" id="KW-1185">Reference proteome</keyword>
<evidence type="ECO:0000259" key="3">
    <source>
        <dbReference type="Pfam" id="PF14662"/>
    </source>
</evidence>
<protein>
    <recommendedName>
        <fullName evidence="3">KASH5-like coiled-coil domain-containing protein</fullName>
    </recommendedName>
</protein>
<dbReference type="GO" id="GO:0034993">
    <property type="term" value="C:meiotic nuclear membrane microtubule tethering complex"/>
    <property type="evidence" value="ECO:0007669"/>
    <property type="project" value="InterPro"/>
</dbReference>
<evidence type="ECO:0000256" key="2">
    <source>
        <dbReference type="SAM" id="Phobius"/>
    </source>
</evidence>
<keyword evidence="2" id="KW-0472">Membrane</keyword>
<dbReference type="PANTHER" id="PTHR47300">
    <property type="entry name" value="PROTEIN KASH5"/>
    <property type="match status" value="1"/>
</dbReference>
<reference evidence="4" key="1">
    <citation type="submission" date="2020-08" db="EMBL/GenBank/DDBJ databases">
        <title>Chromosome-level assembly of Southern catfish (Silurus meridionalis) provides insights into visual adaptation to the nocturnal and benthic lifestyles.</title>
        <authorList>
            <person name="Zhang Y."/>
            <person name="Wang D."/>
            <person name="Peng Z."/>
        </authorList>
    </citation>
    <scope>NUCLEOTIDE SEQUENCE</scope>
    <source>
        <strain evidence="4">SWU-2019-XX</strain>
        <tissue evidence="4">Muscle</tissue>
    </source>
</reference>
<feature type="domain" description="KASH5-like coiled-coil" evidence="3">
    <location>
        <begin position="41"/>
        <end position="206"/>
    </location>
</feature>
<feature type="coiled-coil region" evidence="1">
    <location>
        <begin position="107"/>
        <end position="211"/>
    </location>
</feature>
<dbReference type="GO" id="GO:0007015">
    <property type="term" value="P:actin filament organization"/>
    <property type="evidence" value="ECO:0007669"/>
    <property type="project" value="TreeGrafter"/>
</dbReference>
<dbReference type="GO" id="GO:0005640">
    <property type="term" value="C:nuclear outer membrane"/>
    <property type="evidence" value="ECO:0007669"/>
    <property type="project" value="TreeGrafter"/>
</dbReference>
<feature type="transmembrane region" description="Helical" evidence="2">
    <location>
        <begin position="280"/>
        <end position="301"/>
    </location>
</feature>
<dbReference type="GO" id="GO:0090619">
    <property type="term" value="C:meiotic spindle pole"/>
    <property type="evidence" value="ECO:0007669"/>
    <property type="project" value="TreeGrafter"/>
</dbReference>
<dbReference type="InterPro" id="IPR028170">
    <property type="entry name" value="KASH5"/>
</dbReference>
<name>A0A8T0AGI1_SILME</name>
<gene>
    <name evidence="4" type="ORF">HF521_010536</name>
</gene>
<dbReference type="InterPro" id="IPR028168">
    <property type="entry name" value="KASH5_CC"/>
</dbReference>
<keyword evidence="1" id="KW-0175">Coiled coil</keyword>
<organism evidence="4 5">
    <name type="scientific">Silurus meridionalis</name>
    <name type="common">Southern catfish</name>
    <name type="synonym">Silurus soldatovi meridionalis</name>
    <dbReference type="NCBI Taxonomy" id="175797"/>
    <lineage>
        <taxon>Eukaryota</taxon>
        <taxon>Metazoa</taxon>
        <taxon>Chordata</taxon>
        <taxon>Craniata</taxon>
        <taxon>Vertebrata</taxon>
        <taxon>Euteleostomi</taxon>
        <taxon>Actinopterygii</taxon>
        <taxon>Neopterygii</taxon>
        <taxon>Teleostei</taxon>
        <taxon>Ostariophysi</taxon>
        <taxon>Siluriformes</taxon>
        <taxon>Siluridae</taxon>
        <taxon>Silurus</taxon>
    </lineage>
</organism>
<dbReference type="EMBL" id="JABFDY010000021">
    <property type="protein sequence ID" value="KAF7691569.1"/>
    <property type="molecule type" value="Genomic_DNA"/>
</dbReference>
<dbReference type="PANTHER" id="PTHR47300:SF1">
    <property type="entry name" value="PROTEIN KASH5"/>
    <property type="match status" value="1"/>
</dbReference>
<comment type="caution">
    <text evidence="4">The sequence shown here is derived from an EMBL/GenBank/DDBJ whole genome shotgun (WGS) entry which is preliminary data.</text>
</comment>
<dbReference type="GO" id="GO:0070840">
    <property type="term" value="F:dynein complex binding"/>
    <property type="evidence" value="ECO:0007669"/>
    <property type="project" value="TreeGrafter"/>
</dbReference>
<dbReference type="GO" id="GO:0051653">
    <property type="term" value="P:spindle localization"/>
    <property type="evidence" value="ECO:0007669"/>
    <property type="project" value="TreeGrafter"/>
</dbReference>
<sequence length="331" mass="37619">MKKMHCVEEHDSLYISDEQQNEVSDNGVELLNSNSCMGTLYTNRQKAIEMAEDKNMLLRFKNDELKDQIQSSRQSLQNVQLFVNELEDLHAAKAEKDQICGKIKARCKEVAKENETLRQRIEDLSHEVSSFLLKRQQTDEDITNLNCVLRTLQQQLKELSFDLEHKEELINQKDSIINQLKDSMSEYITINQGMKEKLKDLEDQLALALVKSEGNFMSMDPDTMLSGENWVSLGEELGLFTDQTIPEQEQKEEEENAETLKEQATLYVSKSMTHSCRRSITRGVCAAVALCFSVLGVVGALTPNLPTDIMNSVHRLIEPCCQVFTTGPPPV</sequence>
<dbReference type="GO" id="GO:0000800">
    <property type="term" value="C:lateral element"/>
    <property type="evidence" value="ECO:0007669"/>
    <property type="project" value="TreeGrafter"/>
</dbReference>
<dbReference type="OrthoDB" id="8856908at2759"/>
<evidence type="ECO:0000313" key="5">
    <source>
        <dbReference type="Proteomes" id="UP000606274"/>
    </source>
</evidence>
<dbReference type="GO" id="GO:0000781">
    <property type="term" value="C:chromosome, telomeric region"/>
    <property type="evidence" value="ECO:0007669"/>
    <property type="project" value="TreeGrafter"/>
</dbReference>
<dbReference type="GO" id="GO:0051225">
    <property type="term" value="P:spindle assembly"/>
    <property type="evidence" value="ECO:0007669"/>
    <property type="project" value="TreeGrafter"/>
</dbReference>
<dbReference type="GO" id="GO:0007129">
    <property type="term" value="P:homologous chromosome pairing at meiosis"/>
    <property type="evidence" value="ECO:0007669"/>
    <property type="project" value="TreeGrafter"/>
</dbReference>
<dbReference type="AlphaFoldDB" id="A0A8T0AGI1"/>
<keyword evidence="2" id="KW-0812">Transmembrane</keyword>
<accession>A0A8T0AGI1</accession>
<dbReference type="Proteomes" id="UP000606274">
    <property type="component" value="Unassembled WGS sequence"/>
</dbReference>
<keyword evidence="2" id="KW-1133">Transmembrane helix</keyword>
<dbReference type="GO" id="GO:0034397">
    <property type="term" value="P:telomere localization"/>
    <property type="evidence" value="ECO:0007669"/>
    <property type="project" value="InterPro"/>
</dbReference>
<proteinExistence type="predicted"/>
<evidence type="ECO:0000313" key="4">
    <source>
        <dbReference type="EMBL" id="KAF7691569.1"/>
    </source>
</evidence>
<dbReference type="Pfam" id="PF14662">
    <property type="entry name" value="KASH_CCD"/>
    <property type="match status" value="1"/>
</dbReference>